<reference evidence="2" key="1">
    <citation type="submission" date="2023-07" db="EMBL/GenBank/DDBJ databases">
        <title>A chromosome-level genome assembly of Lolium multiflorum.</title>
        <authorList>
            <person name="Chen Y."/>
            <person name="Copetti D."/>
            <person name="Kolliker R."/>
            <person name="Studer B."/>
        </authorList>
    </citation>
    <scope>NUCLEOTIDE SEQUENCE</scope>
    <source>
        <strain evidence="2">02402/16</strain>
        <tissue evidence="2">Leaf</tissue>
    </source>
</reference>
<feature type="domain" description="Reverse transcriptase Ty1/copia-type" evidence="1">
    <location>
        <begin position="129"/>
        <end position="272"/>
    </location>
</feature>
<organism evidence="2 3">
    <name type="scientific">Lolium multiflorum</name>
    <name type="common">Italian ryegrass</name>
    <name type="synonym">Lolium perenne subsp. multiflorum</name>
    <dbReference type="NCBI Taxonomy" id="4521"/>
    <lineage>
        <taxon>Eukaryota</taxon>
        <taxon>Viridiplantae</taxon>
        <taxon>Streptophyta</taxon>
        <taxon>Embryophyta</taxon>
        <taxon>Tracheophyta</taxon>
        <taxon>Spermatophyta</taxon>
        <taxon>Magnoliopsida</taxon>
        <taxon>Liliopsida</taxon>
        <taxon>Poales</taxon>
        <taxon>Poaceae</taxon>
        <taxon>BOP clade</taxon>
        <taxon>Pooideae</taxon>
        <taxon>Poodae</taxon>
        <taxon>Poeae</taxon>
        <taxon>Poeae Chloroplast Group 2 (Poeae type)</taxon>
        <taxon>Loliodinae</taxon>
        <taxon>Loliinae</taxon>
        <taxon>Lolium</taxon>
    </lineage>
</organism>
<keyword evidence="3" id="KW-1185">Reference proteome</keyword>
<dbReference type="Proteomes" id="UP001231189">
    <property type="component" value="Unassembled WGS sequence"/>
</dbReference>
<dbReference type="InterPro" id="IPR043502">
    <property type="entry name" value="DNA/RNA_pol_sf"/>
</dbReference>
<sequence length="276" mass="30385">MRRHPQHIREGTAGSLAVDAEPLGWVNPNVARTTATATSSWPASGSSCHVIGAASMALWLYITYAMATGSSYTMDARSDAVRPATCIHIQSNRTTAILRPTQLMQAFNTMSLTPPSSNEWFMDLGTSAHMTGNQGFVDASQPNHVCRLNKSLYGLKQAPRAWYSRLADHLLRLGFVGSRADPSLFIYTRNTETLYLLLYVDDIVLTASSEQLLRHTITALERKFSLKDLGALHYFLGVAGTRSPTGMFLSQRQYILDVLDRAGMTECNTCSTLVDT</sequence>
<evidence type="ECO:0000259" key="1">
    <source>
        <dbReference type="Pfam" id="PF07727"/>
    </source>
</evidence>
<evidence type="ECO:0000313" key="2">
    <source>
        <dbReference type="EMBL" id="KAK1611595.1"/>
    </source>
</evidence>
<dbReference type="EMBL" id="JAUUTY010000007">
    <property type="protein sequence ID" value="KAK1611595.1"/>
    <property type="molecule type" value="Genomic_DNA"/>
</dbReference>
<dbReference type="SUPFAM" id="SSF56672">
    <property type="entry name" value="DNA/RNA polymerases"/>
    <property type="match status" value="1"/>
</dbReference>
<dbReference type="InterPro" id="IPR013103">
    <property type="entry name" value="RVT_2"/>
</dbReference>
<evidence type="ECO:0000313" key="3">
    <source>
        <dbReference type="Proteomes" id="UP001231189"/>
    </source>
</evidence>
<dbReference type="Pfam" id="PF07727">
    <property type="entry name" value="RVT_2"/>
    <property type="match status" value="1"/>
</dbReference>
<comment type="caution">
    <text evidence="2">The sequence shown here is derived from an EMBL/GenBank/DDBJ whole genome shotgun (WGS) entry which is preliminary data.</text>
</comment>
<name>A0AAD8QYP7_LOLMU</name>
<dbReference type="AlphaFoldDB" id="A0AAD8QYP7"/>
<proteinExistence type="predicted"/>
<gene>
    <name evidence="2" type="ORF">QYE76_035268</name>
</gene>
<accession>A0AAD8QYP7</accession>
<protein>
    <recommendedName>
        <fullName evidence="1">Reverse transcriptase Ty1/copia-type domain-containing protein</fullName>
    </recommendedName>
</protein>